<keyword evidence="3" id="KW-1185">Reference proteome</keyword>
<evidence type="ECO:0000313" key="2">
    <source>
        <dbReference type="EMBL" id="MCF1751812.1"/>
    </source>
</evidence>
<dbReference type="EMBL" id="JAKEVZ010000008">
    <property type="protein sequence ID" value="MCF1751812.1"/>
    <property type="molecule type" value="Genomic_DNA"/>
</dbReference>
<feature type="domain" description="NodB homology" evidence="1">
    <location>
        <begin position="31"/>
        <end position="182"/>
    </location>
</feature>
<dbReference type="Gene3D" id="3.20.20.370">
    <property type="entry name" value="Glycoside hydrolase/deacetylase"/>
    <property type="match status" value="1"/>
</dbReference>
<gene>
    <name evidence="2" type="ORF">L0U89_12095</name>
</gene>
<proteinExistence type="predicted"/>
<comment type="caution">
    <text evidence="2">The sequence shown here is derived from an EMBL/GenBank/DDBJ whole genome shotgun (WGS) entry which is preliminary data.</text>
</comment>
<dbReference type="CDD" id="cd10929">
    <property type="entry name" value="CE4_u5"/>
    <property type="match status" value="1"/>
</dbReference>
<protein>
    <submittedName>
        <fullName evidence="2">Polysaccharide deacetylase family protein</fullName>
    </submittedName>
</protein>
<dbReference type="SUPFAM" id="SSF88713">
    <property type="entry name" value="Glycoside hydrolase/deacetylase"/>
    <property type="match status" value="1"/>
</dbReference>
<dbReference type="Proteomes" id="UP001201449">
    <property type="component" value="Unassembled WGS sequence"/>
</dbReference>
<evidence type="ECO:0000313" key="3">
    <source>
        <dbReference type="Proteomes" id="UP001201449"/>
    </source>
</evidence>
<dbReference type="Pfam" id="PF01522">
    <property type="entry name" value="Polysacc_deac_1"/>
    <property type="match status" value="1"/>
</dbReference>
<dbReference type="RefSeq" id="WP_234861756.1">
    <property type="nucleotide sequence ID" value="NZ_JAKEVZ010000008.1"/>
</dbReference>
<evidence type="ECO:0000259" key="1">
    <source>
        <dbReference type="Pfam" id="PF01522"/>
    </source>
</evidence>
<sequence length="324" mass="37776">MNTGILTISLDFELHWGRFDKYPLSGYEAYYAQTREIIPRLLDLFEENKIRVTWATVGSLMAESLEEWNHFSPAVFPSYQLDKFSAYSWVKSQRNLPGEALFAPNLVRQILDCPGQELGSHTFSHYYTCEKGQNHEQFRMDLKAAVRISQEKFGKSLKSLVFPRNQYDEQSVQIAGEEGFEFVRSNPSDWFWQHTEEETLVKRIFRTGDTLISLGKQSFYPKSSLSPSRPVRLPASRLLRPYKGDSILHRRRIARIKDEMEAAAKSGQIYHLWWHPHNFGFFAEENMEGLRQILTWQKVLEMQYGMRSMHMEDTASEVLAKVGT</sequence>
<reference evidence="2 3" key="1">
    <citation type="submission" date="2022-01" db="EMBL/GenBank/DDBJ databases">
        <title>Mariniradius saccharolyticus sp. nov., isolated from sediment of a river.</title>
        <authorList>
            <person name="Liu H."/>
        </authorList>
    </citation>
    <scope>NUCLEOTIDE SEQUENCE [LARGE SCALE GENOMIC DNA]</scope>
    <source>
        <strain evidence="2 3">RY-2</strain>
    </source>
</reference>
<accession>A0ABS9BWJ1</accession>
<dbReference type="InterPro" id="IPR002509">
    <property type="entry name" value="NODB_dom"/>
</dbReference>
<dbReference type="InterPro" id="IPR011330">
    <property type="entry name" value="Glyco_hydro/deAcase_b/a-brl"/>
</dbReference>
<name>A0ABS9BWJ1_9BACT</name>
<organism evidence="2 3">
    <name type="scientific">Mariniradius sediminis</name>
    <dbReference type="NCBI Taxonomy" id="2909237"/>
    <lineage>
        <taxon>Bacteria</taxon>
        <taxon>Pseudomonadati</taxon>
        <taxon>Bacteroidota</taxon>
        <taxon>Cytophagia</taxon>
        <taxon>Cytophagales</taxon>
        <taxon>Cyclobacteriaceae</taxon>
        <taxon>Mariniradius</taxon>
    </lineage>
</organism>